<dbReference type="AlphaFoldDB" id="A0A9X3XFJ7"/>
<feature type="region of interest" description="Disordered" evidence="1">
    <location>
        <begin position="32"/>
        <end position="52"/>
    </location>
</feature>
<dbReference type="Proteomes" id="UP001151081">
    <property type="component" value="Unassembled WGS sequence"/>
</dbReference>
<keyword evidence="2" id="KW-0732">Signal</keyword>
<sequence>MMPRPAPNAPARRTLAAAAALVLGLLGAPAAADEPAPASASDPVAIPAPAPAPIPDPEYPPPVVVEEPPPPSPQSVPYRPVNVGFLYPMSTNLGAPDVFTHLDIALMLGRIGYLGGLQIGPVGWVGYDMRGAQIGLAHVVEGRAEGLQIDGIFSIARGDFAGAQVAGLMGWTSGRMTGVALAGMASYVYADVDGVLAGGLVSVARGKVRGLQIAGGTNIGRVDGLQLGIVNVSAEVRGVQIGLINVARRIKGVQVGVLNVTDKLEGESLGLVPIPRRGGVHPVIWGSNSIFANIGVKFASAYAYSILGIGLHNRPLPEGKRQAAFTAGLTLGARVPIAEGFALAGDLGGNRLFAEGVPLTTHDELYKARVLFSFEIAKRLVPFVGGGVAMAVQGSETLRFSILPEGTAGIEL</sequence>
<dbReference type="RefSeq" id="WP_272425983.1">
    <property type="nucleotide sequence ID" value="NZ_JAGTJJ010000117.1"/>
</dbReference>
<accession>A0A9X3XFJ7</accession>
<feature type="signal peptide" evidence="2">
    <location>
        <begin position="1"/>
        <end position="32"/>
    </location>
</feature>
<evidence type="ECO:0000313" key="4">
    <source>
        <dbReference type="Proteomes" id="UP001151081"/>
    </source>
</evidence>
<comment type="caution">
    <text evidence="3">The sequence shown here is derived from an EMBL/GenBank/DDBJ whole genome shotgun (WGS) entry which is preliminary data.</text>
</comment>
<dbReference type="NCBIfam" id="NF047436">
    <property type="entry name" value="LA_2272_repeat"/>
    <property type="match status" value="1"/>
</dbReference>
<proteinExistence type="predicted"/>
<feature type="compositionally biased region" description="Low complexity" evidence="1">
    <location>
        <begin position="32"/>
        <end position="45"/>
    </location>
</feature>
<reference evidence="3 4" key="1">
    <citation type="submission" date="2021-04" db="EMBL/GenBank/DDBJ databases">
        <title>Genome analysis of Polyangium sp.</title>
        <authorList>
            <person name="Li Y."/>
            <person name="Wang J."/>
        </authorList>
    </citation>
    <scope>NUCLEOTIDE SEQUENCE [LARGE SCALE GENOMIC DNA]</scope>
    <source>
        <strain evidence="3 4">SDU14</strain>
    </source>
</reference>
<keyword evidence="4" id="KW-1185">Reference proteome</keyword>
<evidence type="ECO:0000313" key="3">
    <source>
        <dbReference type="EMBL" id="MDC3989489.1"/>
    </source>
</evidence>
<gene>
    <name evidence="3" type="ORF">KEG57_54030</name>
</gene>
<dbReference type="InterPro" id="IPR058093">
    <property type="entry name" value="LA_2272-like"/>
</dbReference>
<organism evidence="3 4">
    <name type="scientific">Polyangium jinanense</name>
    <dbReference type="NCBI Taxonomy" id="2829994"/>
    <lineage>
        <taxon>Bacteria</taxon>
        <taxon>Pseudomonadati</taxon>
        <taxon>Myxococcota</taxon>
        <taxon>Polyangia</taxon>
        <taxon>Polyangiales</taxon>
        <taxon>Polyangiaceae</taxon>
        <taxon>Polyangium</taxon>
    </lineage>
</organism>
<dbReference type="EMBL" id="JAGTJJ010000117">
    <property type="protein sequence ID" value="MDC3989489.1"/>
    <property type="molecule type" value="Genomic_DNA"/>
</dbReference>
<evidence type="ECO:0000256" key="2">
    <source>
        <dbReference type="SAM" id="SignalP"/>
    </source>
</evidence>
<protein>
    <submittedName>
        <fullName evidence="3">Uncharacterized protein</fullName>
    </submittedName>
</protein>
<evidence type="ECO:0000256" key="1">
    <source>
        <dbReference type="SAM" id="MobiDB-lite"/>
    </source>
</evidence>
<name>A0A9X3XFJ7_9BACT</name>
<feature type="chain" id="PRO_5040831833" evidence="2">
    <location>
        <begin position="33"/>
        <end position="412"/>
    </location>
</feature>